<protein>
    <submittedName>
        <fullName evidence="1">Flagellar biosynthesis protein</fullName>
    </submittedName>
</protein>
<name>A0ABS4KIY6_9FIRM</name>
<dbReference type="PANTHER" id="PTHR30531">
    <property type="entry name" value="FLAGELLAR BIOSYNTHETIC PROTEIN FLHB"/>
    <property type="match status" value="1"/>
</dbReference>
<sequence length="94" mass="10741">MKDNDIRDKKAIAIEYSEDIGVPRVTAKGEGYVAEKIIEKAQEHGVEMYYDEELLKSLMAIAVGEEIPKELYEIVAKVLLFVEKIDGVYKYSNR</sequence>
<dbReference type="Pfam" id="PF01312">
    <property type="entry name" value="Bac_export_2"/>
    <property type="match status" value="1"/>
</dbReference>
<keyword evidence="2" id="KW-1185">Reference proteome</keyword>
<gene>
    <name evidence="1" type="ORF">J2Z35_001543</name>
</gene>
<evidence type="ECO:0000313" key="2">
    <source>
        <dbReference type="Proteomes" id="UP001314903"/>
    </source>
</evidence>
<keyword evidence="1" id="KW-0966">Cell projection</keyword>
<reference evidence="1 2" key="1">
    <citation type="submission" date="2021-03" db="EMBL/GenBank/DDBJ databases">
        <title>Genomic Encyclopedia of Type Strains, Phase IV (KMG-IV): sequencing the most valuable type-strain genomes for metagenomic binning, comparative biology and taxonomic classification.</title>
        <authorList>
            <person name="Goeker M."/>
        </authorList>
    </citation>
    <scope>NUCLEOTIDE SEQUENCE [LARGE SCALE GENOMIC DNA]</scope>
    <source>
        <strain evidence="1 2">DSM 27512</strain>
    </source>
</reference>
<dbReference type="SUPFAM" id="SSF160544">
    <property type="entry name" value="EscU C-terminal domain-like"/>
    <property type="match status" value="1"/>
</dbReference>
<proteinExistence type="predicted"/>
<dbReference type="InterPro" id="IPR006135">
    <property type="entry name" value="T3SS_substrate_exporter"/>
</dbReference>
<dbReference type="RefSeq" id="WP_209660808.1">
    <property type="nucleotide sequence ID" value="NZ_JAGGLI010000015.1"/>
</dbReference>
<comment type="caution">
    <text evidence="1">The sequence shown here is derived from an EMBL/GenBank/DDBJ whole genome shotgun (WGS) entry which is preliminary data.</text>
</comment>
<dbReference type="Gene3D" id="3.40.1690.10">
    <property type="entry name" value="secretion proteins EscU"/>
    <property type="match status" value="1"/>
</dbReference>
<dbReference type="Proteomes" id="UP001314903">
    <property type="component" value="Unassembled WGS sequence"/>
</dbReference>
<dbReference type="PANTHER" id="PTHR30531:SF12">
    <property type="entry name" value="FLAGELLAR BIOSYNTHETIC PROTEIN FLHB"/>
    <property type="match status" value="1"/>
</dbReference>
<accession>A0ABS4KIY6</accession>
<keyword evidence="1" id="KW-0282">Flagellum</keyword>
<evidence type="ECO:0000313" key="1">
    <source>
        <dbReference type="EMBL" id="MBP2027745.1"/>
    </source>
</evidence>
<dbReference type="EMBL" id="JAGGLI010000015">
    <property type="protein sequence ID" value="MBP2027745.1"/>
    <property type="molecule type" value="Genomic_DNA"/>
</dbReference>
<organism evidence="1 2">
    <name type="scientific">Acetoanaerobium pronyense</name>
    <dbReference type="NCBI Taxonomy" id="1482736"/>
    <lineage>
        <taxon>Bacteria</taxon>
        <taxon>Bacillati</taxon>
        <taxon>Bacillota</taxon>
        <taxon>Clostridia</taxon>
        <taxon>Peptostreptococcales</taxon>
        <taxon>Filifactoraceae</taxon>
        <taxon>Acetoanaerobium</taxon>
    </lineage>
</organism>
<keyword evidence="1" id="KW-0969">Cilium</keyword>
<dbReference type="InterPro" id="IPR029025">
    <property type="entry name" value="T3SS_substrate_exporter_C"/>
</dbReference>